<feature type="transmembrane region" description="Helical" evidence="1">
    <location>
        <begin position="30"/>
        <end position="49"/>
    </location>
</feature>
<keyword evidence="3" id="KW-1185">Reference proteome</keyword>
<dbReference type="EMBL" id="FOHE01000003">
    <property type="protein sequence ID" value="SES91080.1"/>
    <property type="molecule type" value="Genomic_DNA"/>
</dbReference>
<keyword evidence="1" id="KW-1133">Transmembrane helix</keyword>
<feature type="transmembrane region" description="Helical" evidence="1">
    <location>
        <begin position="115"/>
        <end position="135"/>
    </location>
</feature>
<dbReference type="Proteomes" id="UP000198618">
    <property type="component" value="Unassembled WGS sequence"/>
</dbReference>
<evidence type="ECO:0000313" key="3">
    <source>
        <dbReference type="Proteomes" id="UP000198618"/>
    </source>
</evidence>
<keyword evidence="1" id="KW-0812">Transmembrane</keyword>
<accession>A0A1I0AAN4</accession>
<protein>
    <submittedName>
        <fullName evidence="2">Uncharacterized protein</fullName>
    </submittedName>
</protein>
<sequence>MIWTILLASSVALFYIFHPWVNLKTFQKVIGITLFLELFYLVGHYLMSWPFPTPIVLGQLFVVSGLGVALGIFFSRLWPLPTHKGFERIFRTFLIVVPSLGLGMGLQVLLQGAQATQAIYLIFALAAWIGSGHFVREDTEVNREVGAEAQVSGG</sequence>
<organism evidence="2 3">
    <name type="scientific">Oceanobacillus limi</name>
    <dbReference type="NCBI Taxonomy" id="930131"/>
    <lineage>
        <taxon>Bacteria</taxon>
        <taxon>Bacillati</taxon>
        <taxon>Bacillota</taxon>
        <taxon>Bacilli</taxon>
        <taxon>Bacillales</taxon>
        <taxon>Bacillaceae</taxon>
        <taxon>Oceanobacillus</taxon>
    </lineage>
</organism>
<dbReference type="STRING" id="930131.SAMN05216389_103147"/>
<dbReference type="OrthoDB" id="26316at2"/>
<reference evidence="2 3" key="1">
    <citation type="submission" date="2016-10" db="EMBL/GenBank/DDBJ databases">
        <authorList>
            <person name="de Groot N.N."/>
        </authorList>
    </citation>
    <scope>NUCLEOTIDE SEQUENCE [LARGE SCALE GENOMIC DNA]</scope>
    <source>
        <strain evidence="2 3">IBRC-M 10780</strain>
    </source>
</reference>
<evidence type="ECO:0000256" key="1">
    <source>
        <dbReference type="SAM" id="Phobius"/>
    </source>
</evidence>
<feature type="transmembrane region" description="Helical" evidence="1">
    <location>
        <begin position="55"/>
        <end position="77"/>
    </location>
</feature>
<dbReference type="RefSeq" id="WP_090867471.1">
    <property type="nucleotide sequence ID" value="NZ_FOHE01000003.1"/>
</dbReference>
<gene>
    <name evidence="2" type="ORF">SAMN05216389_103147</name>
</gene>
<feature type="transmembrane region" description="Helical" evidence="1">
    <location>
        <begin position="6"/>
        <end position="23"/>
    </location>
</feature>
<feature type="transmembrane region" description="Helical" evidence="1">
    <location>
        <begin position="89"/>
        <end position="109"/>
    </location>
</feature>
<proteinExistence type="predicted"/>
<dbReference type="AlphaFoldDB" id="A0A1I0AAN4"/>
<name>A0A1I0AAN4_9BACI</name>
<evidence type="ECO:0000313" key="2">
    <source>
        <dbReference type="EMBL" id="SES91080.1"/>
    </source>
</evidence>
<keyword evidence="1" id="KW-0472">Membrane</keyword>